<dbReference type="InterPro" id="IPR001254">
    <property type="entry name" value="Trypsin_dom"/>
</dbReference>
<evidence type="ECO:0000256" key="3">
    <source>
        <dbReference type="ARBA" id="ARBA00022670"/>
    </source>
</evidence>
<keyword evidence="3" id="KW-0645">Protease</keyword>
<dbReference type="Proteomes" id="UP000749559">
    <property type="component" value="Unassembled WGS sequence"/>
</dbReference>
<dbReference type="PROSITE" id="PS50240">
    <property type="entry name" value="TRYPSIN_DOM"/>
    <property type="match status" value="1"/>
</dbReference>
<dbReference type="InterPro" id="IPR018114">
    <property type="entry name" value="TRYPSIN_HIS"/>
</dbReference>
<dbReference type="PANTHER" id="PTHR24264:SF65">
    <property type="entry name" value="SRCR DOMAIN-CONTAINING PROTEIN"/>
    <property type="match status" value="1"/>
</dbReference>
<protein>
    <submittedName>
        <fullName evidence="7">Uncharacterized protein</fullName>
    </submittedName>
</protein>
<dbReference type="SUPFAM" id="SSF50494">
    <property type="entry name" value="Trypsin-like serine proteases"/>
    <property type="match status" value="1"/>
</dbReference>
<evidence type="ECO:0000313" key="8">
    <source>
        <dbReference type="Proteomes" id="UP000749559"/>
    </source>
</evidence>
<dbReference type="InterPro" id="IPR001314">
    <property type="entry name" value="Peptidase_S1A"/>
</dbReference>
<dbReference type="Gene3D" id="2.40.10.10">
    <property type="entry name" value="Trypsin-like serine proteases"/>
    <property type="match status" value="1"/>
</dbReference>
<sequence>MLFLLFLISLAHAEYVPSYVGSAQYDDPNTQIVNGIAVQPHSYPYQLSLQSGGSGSYRHVCGAILAHERWAITAAHCVEGPIYRVVAGAHIRNCNNCTGVEQVRNVVSITQHPGWVSDGSQGFPNDIALLYLEAPFEIDNWALRVIPRSTGATNFAGDNCEITGWGDTTAGGGVSATELKMATVPIISPEECTEAWGQANEAMHLCFWDKTDTHSSCQGDSGGPMTCREQGISVVAGVTSWGVVGCIGRPGVYTRMSTYNDWLCQITQNELLGCDL</sequence>
<dbReference type="FunFam" id="2.40.10.10:FF:000068">
    <property type="entry name" value="transmembrane protease serine 2"/>
    <property type="match status" value="1"/>
</dbReference>
<evidence type="ECO:0000256" key="1">
    <source>
        <dbReference type="ARBA" id="ARBA00004613"/>
    </source>
</evidence>
<accession>A0A8J1TW93</accession>
<evidence type="ECO:0000256" key="5">
    <source>
        <dbReference type="ARBA" id="ARBA00022825"/>
    </source>
</evidence>
<dbReference type="FunFam" id="2.40.10.10:FF:000036">
    <property type="entry name" value="Trypsin beta"/>
    <property type="match status" value="1"/>
</dbReference>
<dbReference type="GO" id="GO:0004252">
    <property type="term" value="F:serine-type endopeptidase activity"/>
    <property type="evidence" value="ECO:0007669"/>
    <property type="project" value="InterPro"/>
</dbReference>
<keyword evidence="5" id="KW-0720">Serine protease</keyword>
<keyword evidence="2" id="KW-0964">Secreted</keyword>
<comment type="subcellular location">
    <subcellularLocation>
        <location evidence="1">Secreted</location>
    </subcellularLocation>
</comment>
<comment type="caution">
    <text evidence="7">The sequence shown here is derived from an EMBL/GenBank/DDBJ whole genome shotgun (WGS) entry which is preliminary data.</text>
</comment>
<evidence type="ECO:0000256" key="6">
    <source>
        <dbReference type="ARBA" id="ARBA00023157"/>
    </source>
</evidence>
<gene>
    <name evidence="7" type="ORF">OFUS_LOCUS20372</name>
</gene>
<keyword evidence="4" id="KW-0378">Hydrolase</keyword>
<reference evidence="7" key="1">
    <citation type="submission" date="2022-03" db="EMBL/GenBank/DDBJ databases">
        <authorList>
            <person name="Martin C."/>
        </authorList>
    </citation>
    <scope>NUCLEOTIDE SEQUENCE</scope>
</reference>
<dbReference type="GO" id="GO:0006508">
    <property type="term" value="P:proteolysis"/>
    <property type="evidence" value="ECO:0007669"/>
    <property type="project" value="UniProtKB-KW"/>
</dbReference>
<dbReference type="PRINTS" id="PR00722">
    <property type="entry name" value="CHYMOTRYPSIN"/>
</dbReference>
<dbReference type="AlphaFoldDB" id="A0A8J1TW93"/>
<dbReference type="GO" id="GO:0005615">
    <property type="term" value="C:extracellular space"/>
    <property type="evidence" value="ECO:0007669"/>
    <property type="project" value="TreeGrafter"/>
</dbReference>
<dbReference type="CDD" id="cd00190">
    <property type="entry name" value="Tryp_SPc"/>
    <property type="match status" value="1"/>
</dbReference>
<dbReference type="SMART" id="SM00020">
    <property type="entry name" value="Tryp_SPc"/>
    <property type="match status" value="1"/>
</dbReference>
<dbReference type="PROSITE" id="PS00134">
    <property type="entry name" value="TRYPSIN_HIS"/>
    <property type="match status" value="1"/>
</dbReference>
<dbReference type="InterPro" id="IPR050127">
    <property type="entry name" value="Serine_Proteases_S1"/>
</dbReference>
<keyword evidence="8" id="KW-1185">Reference proteome</keyword>
<organism evidence="7 8">
    <name type="scientific">Owenia fusiformis</name>
    <name type="common">Polychaete worm</name>
    <dbReference type="NCBI Taxonomy" id="6347"/>
    <lineage>
        <taxon>Eukaryota</taxon>
        <taxon>Metazoa</taxon>
        <taxon>Spiralia</taxon>
        <taxon>Lophotrochozoa</taxon>
        <taxon>Annelida</taxon>
        <taxon>Polychaeta</taxon>
        <taxon>Sedentaria</taxon>
        <taxon>Canalipalpata</taxon>
        <taxon>Sabellida</taxon>
        <taxon>Oweniida</taxon>
        <taxon>Oweniidae</taxon>
        <taxon>Owenia</taxon>
    </lineage>
</organism>
<evidence type="ECO:0000256" key="4">
    <source>
        <dbReference type="ARBA" id="ARBA00022801"/>
    </source>
</evidence>
<dbReference type="InterPro" id="IPR009003">
    <property type="entry name" value="Peptidase_S1_PA"/>
</dbReference>
<dbReference type="OrthoDB" id="10061449at2759"/>
<dbReference type="Pfam" id="PF00089">
    <property type="entry name" value="Trypsin"/>
    <property type="match status" value="1"/>
</dbReference>
<proteinExistence type="predicted"/>
<evidence type="ECO:0000313" key="7">
    <source>
        <dbReference type="EMBL" id="CAH1795904.1"/>
    </source>
</evidence>
<name>A0A8J1TW93_OWEFU</name>
<dbReference type="PANTHER" id="PTHR24264">
    <property type="entry name" value="TRYPSIN-RELATED"/>
    <property type="match status" value="1"/>
</dbReference>
<keyword evidence="6" id="KW-1015">Disulfide bond</keyword>
<evidence type="ECO:0000256" key="2">
    <source>
        <dbReference type="ARBA" id="ARBA00022525"/>
    </source>
</evidence>
<dbReference type="EMBL" id="CAIIXF020000010">
    <property type="protein sequence ID" value="CAH1795904.1"/>
    <property type="molecule type" value="Genomic_DNA"/>
</dbReference>
<dbReference type="PROSITE" id="PS00135">
    <property type="entry name" value="TRYPSIN_SER"/>
    <property type="match status" value="1"/>
</dbReference>
<dbReference type="InterPro" id="IPR033116">
    <property type="entry name" value="TRYPSIN_SER"/>
</dbReference>
<dbReference type="InterPro" id="IPR043504">
    <property type="entry name" value="Peptidase_S1_PA_chymotrypsin"/>
</dbReference>